<accession>A0A0G2RQA9</accession>
<dbReference type="OMA" id="GRENWRM"/>
<dbReference type="EMBL" id="KP698578">
    <property type="protein sequence ID" value="AKM21217.1"/>
    <property type="molecule type" value="Genomic_DNA"/>
</dbReference>
<dbReference type="EMBL" id="KJ664923">
    <property type="protein sequence ID" value="AJI77147.1"/>
    <property type="molecule type" value="Genomic_DNA"/>
</dbReference>
<dbReference type="Pfam" id="PF11584">
    <property type="entry name" value="Toxin_ToxA"/>
    <property type="match status" value="1"/>
</dbReference>
<evidence type="ECO:0000313" key="5">
    <source>
        <dbReference type="EMBL" id="AKM21216.1"/>
    </source>
</evidence>
<dbReference type="EMBL" id="KJ664925">
    <property type="protein sequence ID" value="AJI77149.1"/>
    <property type="molecule type" value="mRNA"/>
</dbReference>
<dbReference type="InterPro" id="IPR021635">
    <property type="entry name" value="Toxin_ToxA"/>
</dbReference>
<keyword evidence="1" id="KW-0732">Signal</keyword>
<evidence type="ECO:0000256" key="1">
    <source>
        <dbReference type="SAM" id="SignalP"/>
    </source>
</evidence>
<evidence type="ECO:0000313" key="6">
    <source>
        <dbReference type="EMBL" id="AKM21217.1"/>
    </source>
</evidence>
<evidence type="ECO:0000313" key="3">
    <source>
        <dbReference type="EMBL" id="AJI77149.1"/>
    </source>
</evidence>
<evidence type="ECO:0000313" key="4">
    <source>
        <dbReference type="EMBL" id="AKM21215.1"/>
    </source>
</evidence>
<feature type="signal peptide" evidence="1">
    <location>
        <begin position="1"/>
        <end position="17"/>
    </location>
</feature>
<dbReference type="InterPro" id="IPR038701">
    <property type="entry name" value="ToxA_sf"/>
</dbReference>
<sequence length="161" mass="17266">MWAPSILLILILGLVQAKPLSLNARELSLDGRELSLDARSVLHKRQGSCVSISRPANNPSINNIGQIDITSVVNGGPGMTWDLNNLVRVHVSREVDGSLSFDWTNTGSANRLIVTEWNSSSSTSGNGYVLLGSYGLPTGTGNICFPVGSGQGRTWKMQLED</sequence>
<evidence type="ECO:0000313" key="2">
    <source>
        <dbReference type="EMBL" id="AJI77147.1"/>
    </source>
</evidence>
<dbReference type="Gene3D" id="2.60.40.1920">
    <property type="entry name" value="Proteinaceous host-selective toxin ToxA"/>
    <property type="match status" value="1"/>
</dbReference>
<dbReference type="EMBL" id="KP698576">
    <property type="protein sequence ID" value="AKM21215.1"/>
    <property type="molecule type" value="Genomic_DNA"/>
</dbReference>
<dbReference type="EMBL" id="KP698577">
    <property type="protein sequence ID" value="AKM21216.1"/>
    <property type="molecule type" value="Genomic_DNA"/>
</dbReference>
<reference evidence="2" key="1">
    <citation type="journal article" date="2015" name="Fungal Genet. Biol.">
        <title>A ToxA-like protein from Cochliobolus heterostrophus induces light-dependent leaf necrosis and acts as a virulence factor with host selectivity on maize.</title>
        <authorList>
            <person name="Lu S."/>
            <person name="Gillian Turgeon B."/>
            <person name="Edwards M.C."/>
        </authorList>
    </citation>
    <scope>NUCLEOTIDE SEQUENCE</scope>
    <source>
        <strain evidence="3">C4</strain>
        <strain evidence="2">C5</strain>
        <strain evidence="4">Hm338</strain>
        <strain evidence="5">Hm540</strain>
        <strain evidence="6">PR1x412</strain>
    </source>
</reference>
<organism evidence="2">
    <name type="scientific">Cochliobolus heterostrophus</name>
    <name type="common">Southern corn leaf blight fungus</name>
    <name type="synonym">Bipolaris maydis</name>
    <dbReference type="NCBI Taxonomy" id="5016"/>
    <lineage>
        <taxon>Eukaryota</taxon>
        <taxon>Fungi</taxon>
        <taxon>Dikarya</taxon>
        <taxon>Ascomycota</taxon>
        <taxon>Pezizomycotina</taxon>
        <taxon>Dothideomycetes</taxon>
        <taxon>Pleosporomycetidae</taxon>
        <taxon>Pleosporales</taxon>
        <taxon>Pleosporineae</taxon>
        <taxon>Pleosporaceae</taxon>
        <taxon>Bipolaris</taxon>
    </lineage>
</organism>
<proteinExistence type="evidence at transcript level"/>
<dbReference type="RefSeq" id="XP_014072442.1">
    <property type="nucleotide sequence ID" value="XM_014216967.1"/>
</dbReference>
<gene>
    <name evidence="2" type="primary">TOXA</name>
</gene>
<name>A0A0G2RQA9_COCHE</name>
<dbReference type="EMBL" id="KJ664924">
    <property type="protein sequence ID" value="AJI77148.1"/>
    <property type="molecule type" value="mRNA"/>
</dbReference>
<protein>
    <submittedName>
        <fullName evidence="2">ToxA-like protein</fullName>
    </submittedName>
</protein>
<feature type="chain" id="PRO_5007403948" evidence="1">
    <location>
        <begin position="18"/>
        <end position="161"/>
    </location>
</feature>
<dbReference type="AlphaFoldDB" id="A0A0G2RQA9"/>